<evidence type="ECO:0000259" key="8">
    <source>
        <dbReference type="Pfam" id="PF00082"/>
    </source>
</evidence>
<reference evidence="11" key="2">
    <citation type="submission" date="2020-04" db="EMBL/GenBank/DDBJ databases">
        <authorList>
            <consortium name="NCBI Genome Project"/>
        </authorList>
    </citation>
    <scope>NUCLEOTIDE SEQUENCE</scope>
    <source>
        <strain evidence="11">CBS 781.70</strain>
    </source>
</reference>
<dbReference type="RefSeq" id="XP_033535296.1">
    <property type="nucleotide sequence ID" value="XM_033681781.1"/>
</dbReference>
<dbReference type="OrthoDB" id="206201at2759"/>
<reference evidence="9 11" key="1">
    <citation type="submission" date="2020-01" db="EMBL/GenBank/DDBJ databases">
        <authorList>
            <consortium name="DOE Joint Genome Institute"/>
            <person name="Haridas S."/>
            <person name="Albert R."/>
            <person name="Binder M."/>
            <person name="Bloem J."/>
            <person name="Labutti K."/>
            <person name="Salamov A."/>
            <person name="Andreopoulos B."/>
            <person name="Baker S.E."/>
            <person name="Barry K."/>
            <person name="Bills G."/>
            <person name="Bluhm B.H."/>
            <person name="Cannon C."/>
            <person name="Castanera R."/>
            <person name="Culley D.E."/>
            <person name="Daum C."/>
            <person name="Ezra D."/>
            <person name="Gonzalez J.B."/>
            <person name="Henrissat B."/>
            <person name="Kuo A."/>
            <person name="Liang C."/>
            <person name="Lipzen A."/>
            <person name="Lutzoni F."/>
            <person name="Magnuson J."/>
            <person name="Mondo S."/>
            <person name="Nolan M."/>
            <person name="Ohm R."/>
            <person name="Pangilinan J."/>
            <person name="Park H.-J."/>
            <person name="Ramirez L."/>
            <person name="Alfaro M."/>
            <person name="Sun H."/>
            <person name="Tritt A."/>
            <person name="Yoshinaga Y."/>
            <person name="Zwiers L.-H."/>
            <person name="Turgeon B.G."/>
            <person name="Goodwin S.B."/>
            <person name="Spatafora J.W."/>
            <person name="Crous P.W."/>
            <person name="Grigoriev I.V."/>
        </authorList>
    </citation>
    <scope>NUCLEOTIDE SEQUENCE</scope>
    <source>
        <strain evidence="9 11">CBS 781.70</strain>
    </source>
</reference>
<dbReference type="PROSITE" id="PS00136">
    <property type="entry name" value="SUBTILASE_ASP"/>
    <property type="match status" value="1"/>
</dbReference>
<evidence type="ECO:0000256" key="3">
    <source>
        <dbReference type="ARBA" id="ARBA00022801"/>
    </source>
</evidence>
<feature type="active site" description="Charge relay system" evidence="5">
    <location>
        <position position="200"/>
    </location>
</feature>
<dbReference type="EMBL" id="ML975154">
    <property type="protein sequence ID" value="KAF1813665.1"/>
    <property type="molecule type" value="Genomic_DNA"/>
</dbReference>
<dbReference type="Gene3D" id="3.40.50.200">
    <property type="entry name" value="Peptidase S8/S53 domain"/>
    <property type="match status" value="1"/>
</dbReference>
<dbReference type="PRINTS" id="PR00723">
    <property type="entry name" value="SUBTILISIN"/>
</dbReference>
<dbReference type="InterPro" id="IPR015500">
    <property type="entry name" value="Peptidase_S8_subtilisin-rel"/>
</dbReference>
<organism evidence="9">
    <name type="scientific">Eremomyces bilateralis CBS 781.70</name>
    <dbReference type="NCBI Taxonomy" id="1392243"/>
    <lineage>
        <taxon>Eukaryota</taxon>
        <taxon>Fungi</taxon>
        <taxon>Dikarya</taxon>
        <taxon>Ascomycota</taxon>
        <taxon>Pezizomycotina</taxon>
        <taxon>Dothideomycetes</taxon>
        <taxon>Dothideomycetes incertae sedis</taxon>
        <taxon>Eremomycetales</taxon>
        <taxon>Eremomycetaceae</taxon>
        <taxon>Eremomyces</taxon>
    </lineage>
</organism>
<evidence type="ECO:0000313" key="10">
    <source>
        <dbReference type="Proteomes" id="UP000504638"/>
    </source>
</evidence>
<comment type="similarity">
    <text evidence="1 5 6">Belongs to the peptidase S8 family.</text>
</comment>
<dbReference type="InterPro" id="IPR036852">
    <property type="entry name" value="Peptidase_S8/S53_dom_sf"/>
</dbReference>
<dbReference type="PROSITE" id="PS00137">
    <property type="entry name" value="SUBTILASE_HIS"/>
    <property type="match status" value="1"/>
</dbReference>
<dbReference type="PANTHER" id="PTHR43806:SF11">
    <property type="entry name" value="CEREVISIN-RELATED"/>
    <property type="match status" value="1"/>
</dbReference>
<evidence type="ECO:0000256" key="6">
    <source>
        <dbReference type="RuleBase" id="RU003355"/>
    </source>
</evidence>
<evidence type="ECO:0000313" key="11">
    <source>
        <dbReference type="RefSeq" id="XP_033535296.1"/>
    </source>
</evidence>
<dbReference type="Proteomes" id="UP000504638">
    <property type="component" value="Unplaced"/>
</dbReference>
<proteinExistence type="inferred from homology"/>
<dbReference type="InterPro" id="IPR050131">
    <property type="entry name" value="Peptidase_S8_subtilisin-like"/>
</dbReference>
<evidence type="ECO:0000256" key="7">
    <source>
        <dbReference type="SAM" id="SignalP"/>
    </source>
</evidence>
<dbReference type="PROSITE" id="PS00138">
    <property type="entry name" value="SUBTILASE_SER"/>
    <property type="match status" value="1"/>
</dbReference>
<dbReference type="AlphaFoldDB" id="A0A6G1G6E3"/>
<dbReference type="GO" id="GO:0004252">
    <property type="term" value="F:serine-type endopeptidase activity"/>
    <property type="evidence" value="ECO:0007669"/>
    <property type="project" value="UniProtKB-UniRule"/>
</dbReference>
<dbReference type="Pfam" id="PF00082">
    <property type="entry name" value="Peptidase_S8"/>
    <property type="match status" value="1"/>
</dbReference>
<accession>A0A6G1G6E3</accession>
<dbReference type="InterPro" id="IPR000209">
    <property type="entry name" value="Peptidase_S8/S53_dom"/>
</dbReference>
<feature type="domain" description="Peptidase S8/S53" evidence="8">
    <location>
        <begin position="161"/>
        <end position="408"/>
    </location>
</feature>
<feature type="active site" description="Charge relay system" evidence="5">
    <location>
        <position position="365"/>
    </location>
</feature>
<feature type="chain" id="PRO_5044631863" evidence="7">
    <location>
        <begin position="19"/>
        <end position="476"/>
    </location>
</feature>
<keyword evidence="4 5" id="KW-0720">Serine protease</keyword>
<sequence>MKLTSSILVTGLAAVAAAKPLLHPHVSNSLSSRQVARSTEESHQTGGEEFVIILDNDQPTPPVIHDVLARLALTSDHNDVKYVFNNTAFRGFVANMEDHCLDALLNMTDVSIVEKAMSVSTFATQRGGAPWGLERISSADTVTGNPTGLDFTYSFDNTELGAGVDIYVIDTGVYTDHIAFGGRARSGFSFENDTSDGDGHGTHVAGTAAGNVLGVASGANIWAVKVLGADGSGSTSDTLKGMDWVIQNHNKRKEEEGFVGSIMSMSWGLARHNDGIDRAIRSASEIGIHMAVAAGNEAGNSCTASPGSSGGSQGPAIVVGSIDITNTISKFSNTGACNDIYAPGEDIVSSWIGQNNYVNSLDGTSMACPHVTGLMAYLMDAKPELRTDPLAMKEYLKQTSLRDVVQGTALDGDDKLLANNGVTAQAKRDVPSNVQLVKKRSVEDTVVSQVESKTELEGRAGTITLELAQSNKRLRL</sequence>
<feature type="signal peptide" evidence="7">
    <location>
        <begin position="1"/>
        <end position="18"/>
    </location>
</feature>
<evidence type="ECO:0000256" key="1">
    <source>
        <dbReference type="ARBA" id="ARBA00011073"/>
    </source>
</evidence>
<gene>
    <name evidence="9 11" type="ORF">P152DRAFT_480901</name>
</gene>
<dbReference type="PROSITE" id="PS51892">
    <property type="entry name" value="SUBTILASE"/>
    <property type="match status" value="1"/>
</dbReference>
<protein>
    <submittedName>
        <fullName evidence="9 11">Subtilisin-like protein</fullName>
    </submittedName>
</protein>
<evidence type="ECO:0000256" key="2">
    <source>
        <dbReference type="ARBA" id="ARBA00022670"/>
    </source>
</evidence>
<dbReference type="InterPro" id="IPR034193">
    <property type="entry name" value="PCSK9_ProteinaseK-like"/>
</dbReference>
<keyword evidence="3 5" id="KW-0378">Hydrolase</keyword>
<keyword evidence="10" id="KW-1185">Reference proteome</keyword>
<evidence type="ECO:0000256" key="4">
    <source>
        <dbReference type="ARBA" id="ARBA00022825"/>
    </source>
</evidence>
<dbReference type="InterPro" id="IPR023828">
    <property type="entry name" value="Peptidase_S8_Ser-AS"/>
</dbReference>
<dbReference type="InterPro" id="IPR023827">
    <property type="entry name" value="Peptidase_S8_Asp-AS"/>
</dbReference>
<evidence type="ECO:0000256" key="5">
    <source>
        <dbReference type="PROSITE-ProRule" id="PRU01240"/>
    </source>
</evidence>
<dbReference type="InterPro" id="IPR022398">
    <property type="entry name" value="Peptidase_S8_His-AS"/>
</dbReference>
<dbReference type="PANTHER" id="PTHR43806">
    <property type="entry name" value="PEPTIDASE S8"/>
    <property type="match status" value="1"/>
</dbReference>
<name>A0A6G1G6E3_9PEZI</name>
<dbReference type="CDD" id="cd04077">
    <property type="entry name" value="Peptidases_S8_PCSK9_ProteinaseK_like"/>
    <property type="match status" value="1"/>
</dbReference>
<dbReference type="GeneID" id="54422351"/>
<keyword evidence="2 5" id="KW-0645">Protease</keyword>
<evidence type="ECO:0000313" key="9">
    <source>
        <dbReference type="EMBL" id="KAF1813665.1"/>
    </source>
</evidence>
<dbReference type="GO" id="GO:0006508">
    <property type="term" value="P:proteolysis"/>
    <property type="evidence" value="ECO:0007669"/>
    <property type="project" value="UniProtKB-KW"/>
</dbReference>
<dbReference type="SUPFAM" id="SSF52743">
    <property type="entry name" value="Subtilisin-like"/>
    <property type="match status" value="1"/>
</dbReference>
<dbReference type="FunFam" id="3.40.50.200:FF:000007">
    <property type="entry name" value="Subtilisin-like serine protease"/>
    <property type="match status" value="1"/>
</dbReference>
<keyword evidence="7" id="KW-0732">Signal</keyword>
<reference evidence="11" key="3">
    <citation type="submission" date="2025-04" db="UniProtKB">
        <authorList>
            <consortium name="RefSeq"/>
        </authorList>
    </citation>
    <scope>IDENTIFICATION</scope>
    <source>
        <strain evidence="11">CBS 781.70</strain>
    </source>
</reference>
<feature type="active site" description="Charge relay system" evidence="5">
    <location>
        <position position="170"/>
    </location>
</feature>